<reference evidence="2" key="3">
    <citation type="submission" date="2015-04" db="UniProtKB">
        <authorList>
            <consortium name="EnsemblPlants"/>
        </authorList>
    </citation>
    <scope>IDENTIFICATION</scope>
    <source>
        <strain evidence="2">cv. Jemalong A17</strain>
    </source>
</reference>
<reference evidence="1 3" key="2">
    <citation type="journal article" date="2014" name="BMC Genomics">
        <title>An improved genome release (version Mt4.0) for the model legume Medicago truncatula.</title>
        <authorList>
            <person name="Tang H."/>
            <person name="Krishnakumar V."/>
            <person name="Bidwell S."/>
            <person name="Rosen B."/>
            <person name="Chan A."/>
            <person name="Zhou S."/>
            <person name="Gentzbittel L."/>
            <person name="Childs K.L."/>
            <person name="Yandell M."/>
            <person name="Gundlach H."/>
            <person name="Mayer K.F."/>
            <person name="Schwartz D.C."/>
            <person name="Town C.D."/>
        </authorList>
    </citation>
    <scope>GENOME REANNOTATION</scope>
    <source>
        <strain evidence="1">A17</strain>
        <strain evidence="2 3">cv. Jemalong A17</strain>
    </source>
</reference>
<dbReference type="HOGENOM" id="CLU_1868143_0_0_1"/>
<dbReference type="AlphaFoldDB" id="A0A072VJ66"/>
<evidence type="ECO:0000313" key="2">
    <source>
        <dbReference type="EnsemblPlants" id="KEH41656"/>
    </source>
</evidence>
<evidence type="ECO:0000313" key="1">
    <source>
        <dbReference type="EMBL" id="KEH41656.1"/>
    </source>
</evidence>
<dbReference type="EMBL" id="CM001217">
    <property type="protein sequence ID" value="KEH41656.1"/>
    <property type="molecule type" value="Genomic_DNA"/>
</dbReference>
<accession>A0A072VJ66</accession>
<protein>
    <submittedName>
        <fullName evidence="1 2">Uncharacterized protein</fullName>
    </submittedName>
</protein>
<evidence type="ECO:0000313" key="3">
    <source>
        <dbReference type="Proteomes" id="UP000002051"/>
    </source>
</evidence>
<name>A0A072VJ66_MEDTR</name>
<dbReference type="EnsemblPlants" id="KEH41656">
    <property type="protein sequence ID" value="KEH41656"/>
    <property type="gene ID" value="MTR_1g053405"/>
</dbReference>
<sequence>MISSLQVCLIELCCEKVYPSFAAMIDRLVDMLHIYDTEEIVTLQYEKYMLSVKMKYCDDKISRLNTRCDVYEANQTYNDCEGKKVVVNIDYNSQLQNILDDFLMSNQVSFEKFDVQCGNLVEKADECEKKSVEIEMK</sequence>
<organism evidence="1 3">
    <name type="scientific">Medicago truncatula</name>
    <name type="common">Barrel medic</name>
    <name type="synonym">Medicago tribuloides</name>
    <dbReference type="NCBI Taxonomy" id="3880"/>
    <lineage>
        <taxon>Eukaryota</taxon>
        <taxon>Viridiplantae</taxon>
        <taxon>Streptophyta</taxon>
        <taxon>Embryophyta</taxon>
        <taxon>Tracheophyta</taxon>
        <taxon>Spermatophyta</taxon>
        <taxon>Magnoliopsida</taxon>
        <taxon>eudicotyledons</taxon>
        <taxon>Gunneridae</taxon>
        <taxon>Pentapetalae</taxon>
        <taxon>rosids</taxon>
        <taxon>fabids</taxon>
        <taxon>Fabales</taxon>
        <taxon>Fabaceae</taxon>
        <taxon>Papilionoideae</taxon>
        <taxon>50 kb inversion clade</taxon>
        <taxon>NPAAA clade</taxon>
        <taxon>Hologalegina</taxon>
        <taxon>IRL clade</taxon>
        <taxon>Trifolieae</taxon>
        <taxon>Medicago</taxon>
    </lineage>
</organism>
<keyword evidence="3" id="KW-1185">Reference proteome</keyword>
<reference evidence="1 3" key="1">
    <citation type="journal article" date="2011" name="Nature">
        <title>The Medicago genome provides insight into the evolution of rhizobial symbioses.</title>
        <authorList>
            <person name="Young N.D."/>
            <person name="Debelle F."/>
            <person name="Oldroyd G.E."/>
            <person name="Geurts R."/>
            <person name="Cannon S.B."/>
            <person name="Udvardi M.K."/>
            <person name="Benedito V.A."/>
            <person name="Mayer K.F."/>
            <person name="Gouzy J."/>
            <person name="Schoof H."/>
            <person name="Van de Peer Y."/>
            <person name="Proost S."/>
            <person name="Cook D.R."/>
            <person name="Meyers B.C."/>
            <person name="Spannagl M."/>
            <person name="Cheung F."/>
            <person name="De Mita S."/>
            <person name="Krishnakumar V."/>
            <person name="Gundlach H."/>
            <person name="Zhou S."/>
            <person name="Mudge J."/>
            <person name="Bharti A.K."/>
            <person name="Murray J.D."/>
            <person name="Naoumkina M.A."/>
            <person name="Rosen B."/>
            <person name="Silverstein K.A."/>
            <person name="Tang H."/>
            <person name="Rombauts S."/>
            <person name="Zhao P.X."/>
            <person name="Zhou P."/>
            <person name="Barbe V."/>
            <person name="Bardou P."/>
            <person name="Bechner M."/>
            <person name="Bellec A."/>
            <person name="Berger A."/>
            <person name="Berges H."/>
            <person name="Bidwell S."/>
            <person name="Bisseling T."/>
            <person name="Choisne N."/>
            <person name="Couloux A."/>
            <person name="Denny R."/>
            <person name="Deshpande S."/>
            <person name="Dai X."/>
            <person name="Doyle J.J."/>
            <person name="Dudez A.M."/>
            <person name="Farmer A.D."/>
            <person name="Fouteau S."/>
            <person name="Franken C."/>
            <person name="Gibelin C."/>
            <person name="Gish J."/>
            <person name="Goldstein S."/>
            <person name="Gonzalez A.J."/>
            <person name="Green P.J."/>
            <person name="Hallab A."/>
            <person name="Hartog M."/>
            <person name="Hua A."/>
            <person name="Humphray S.J."/>
            <person name="Jeong D.H."/>
            <person name="Jing Y."/>
            <person name="Jocker A."/>
            <person name="Kenton S.M."/>
            <person name="Kim D.J."/>
            <person name="Klee K."/>
            <person name="Lai H."/>
            <person name="Lang C."/>
            <person name="Lin S."/>
            <person name="Macmil S.L."/>
            <person name="Magdelenat G."/>
            <person name="Matthews L."/>
            <person name="McCorrison J."/>
            <person name="Monaghan E.L."/>
            <person name="Mun J.H."/>
            <person name="Najar F.Z."/>
            <person name="Nicholson C."/>
            <person name="Noirot C."/>
            <person name="O'Bleness M."/>
            <person name="Paule C.R."/>
            <person name="Poulain J."/>
            <person name="Prion F."/>
            <person name="Qin B."/>
            <person name="Qu C."/>
            <person name="Retzel E.F."/>
            <person name="Riddle C."/>
            <person name="Sallet E."/>
            <person name="Samain S."/>
            <person name="Samson N."/>
            <person name="Sanders I."/>
            <person name="Saurat O."/>
            <person name="Scarpelli C."/>
            <person name="Schiex T."/>
            <person name="Segurens B."/>
            <person name="Severin A.J."/>
            <person name="Sherrier D.J."/>
            <person name="Shi R."/>
            <person name="Sims S."/>
            <person name="Singer S.R."/>
            <person name="Sinharoy S."/>
            <person name="Sterck L."/>
            <person name="Viollet A."/>
            <person name="Wang B.B."/>
            <person name="Wang K."/>
            <person name="Wang M."/>
            <person name="Wang X."/>
            <person name="Warfsmann J."/>
            <person name="Weissenbach J."/>
            <person name="White D.D."/>
            <person name="White J.D."/>
            <person name="Wiley G.B."/>
            <person name="Wincker P."/>
            <person name="Xing Y."/>
            <person name="Yang L."/>
            <person name="Yao Z."/>
            <person name="Ying F."/>
            <person name="Zhai J."/>
            <person name="Zhou L."/>
            <person name="Zuber A."/>
            <person name="Denarie J."/>
            <person name="Dixon R.A."/>
            <person name="May G.D."/>
            <person name="Schwartz D.C."/>
            <person name="Rogers J."/>
            <person name="Quetier F."/>
            <person name="Town C.D."/>
            <person name="Roe B.A."/>
        </authorList>
    </citation>
    <scope>NUCLEOTIDE SEQUENCE [LARGE SCALE GENOMIC DNA]</scope>
    <source>
        <strain evidence="1">A17</strain>
        <strain evidence="2 3">cv. Jemalong A17</strain>
    </source>
</reference>
<proteinExistence type="predicted"/>
<gene>
    <name evidence="1" type="ordered locus">MTR_1g053405</name>
</gene>
<dbReference type="Proteomes" id="UP000002051">
    <property type="component" value="Unassembled WGS sequence"/>
</dbReference>